<evidence type="ECO:0000256" key="1">
    <source>
        <dbReference type="ARBA" id="ARBA00006817"/>
    </source>
</evidence>
<dbReference type="CDD" id="cd07814">
    <property type="entry name" value="SRPBCC_CalC_Aha1-like"/>
    <property type="match status" value="1"/>
</dbReference>
<sequence>MFEMERDPAIVELDRFVPCTPAVVWRALTEPEIVEQWLVRSVGLRPQEGTTFILEIPSHPPGEVSCEVSAAVPGERFTHSYTDLRAARPTRWVVDWLLVPEGKGTRVVMTMSGFDSGDRQQMFARNAAERGYRNTLIPKLADAAIALDN</sequence>
<dbReference type="Proteomes" id="UP000582646">
    <property type="component" value="Unassembled WGS sequence"/>
</dbReference>
<evidence type="ECO:0000259" key="2">
    <source>
        <dbReference type="Pfam" id="PF08327"/>
    </source>
</evidence>
<dbReference type="Gene3D" id="3.30.530.20">
    <property type="match status" value="1"/>
</dbReference>
<dbReference type="AlphaFoldDB" id="A0A846X0N1"/>
<evidence type="ECO:0000313" key="3">
    <source>
        <dbReference type="EMBL" id="NKY17889.1"/>
    </source>
</evidence>
<organism evidence="3 4">
    <name type="scientific">Tsukamurella spumae</name>
    <dbReference type="NCBI Taxonomy" id="44753"/>
    <lineage>
        <taxon>Bacteria</taxon>
        <taxon>Bacillati</taxon>
        <taxon>Actinomycetota</taxon>
        <taxon>Actinomycetes</taxon>
        <taxon>Mycobacteriales</taxon>
        <taxon>Tsukamurellaceae</taxon>
        <taxon>Tsukamurella</taxon>
    </lineage>
</organism>
<evidence type="ECO:0000313" key="4">
    <source>
        <dbReference type="Proteomes" id="UP000582646"/>
    </source>
</evidence>
<dbReference type="InterPro" id="IPR023393">
    <property type="entry name" value="START-like_dom_sf"/>
</dbReference>
<accession>A0A846X0N1</accession>
<dbReference type="EMBL" id="JAAXOQ010000006">
    <property type="protein sequence ID" value="NKY17889.1"/>
    <property type="molecule type" value="Genomic_DNA"/>
</dbReference>
<dbReference type="SUPFAM" id="SSF55961">
    <property type="entry name" value="Bet v1-like"/>
    <property type="match status" value="1"/>
</dbReference>
<proteinExistence type="inferred from homology"/>
<dbReference type="InterPro" id="IPR013538">
    <property type="entry name" value="ASHA1/2-like_C"/>
</dbReference>
<comment type="similarity">
    <text evidence="1">Belongs to the AHA1 family.</text>
</comment>
<dbReference type="Pfam" id="PF08327">
    <property type="entry name" value="AHSA1"/>
    <property type="match status" value="1"/>
</dbReference>
<keyword evidence="4" id="KW-1185">Reference proteome</keyword>
<reference evidence="3 4" key="1">
    <citation type="submission" date="2020-04" db="EMBL/GenBank/DDBJ databases">
        <title>MicrobeNet Type strains.</title>
        <authorList>
            <person name="Nicholson A.C."/>
        </authorList>
    </citation>
    <scope>NUCLEOTIDE SEQUENCE [LARGE SCALE GENOMIC DNA]</scope>
    <source>
        <strain evidence="3 4">DSM 44113</strain>
    </source>
</reference>
<gene>
    <name evidence="3" type="ORF">HF999_05820</name>
</gene>
<comment type="caution">
    <text evidence="3">The sequence shown here is derived from an EMBL/GenBank/DDBJ whole genome shotgun (WGS) entry which is preliminary data.</text>
</comment>
<name>A0A846X0N1_9ACTN</name>
<feature type="domain" description="Activator of Hsp90 ATPase homologue 1/2-like C-terminal" evidence="2">
    <location>
        <begin position="19"/>
        <end position="129"/>
    </location>
</feature>
<protein>
    <submittedName>
        <fullName evidence="3">SRPBCC domain-containing protein</fullName>
    </submittedName>
</protein>